<dbReference type="AlphaFoldDB" id="A0A1E3K246"/>
<keyword evidence="1" id="KW-0732">Signal</keyword>
<gene>
    <name evidence="2" type="ORF">I350_03871</name>
</gene>
<protein>
    <submittedName>
        <fullName evidence="2">Uncharacterized protein</fullName>
    </submittedName>
</protein>
<evidence type="ECO:0000313" key="3">
    <source>
        <dbReference type="Proteomes" id="UP000095149"/>
    </source>
</evidence>
<dbReference type="EMBL" id="MEKH01000006">
    <property type="protein sequence ID" value="ODO06517.1"/>
    <property type="molecule type" value="Genomic_DNA"/>
</dbReference>
<dbReference type="OrthoDB" id="3342934at2759"/>
<reference evidence="2 3" key="1">
    <citation type="submission" date="2016-06" db="EMBL/GenBank/DDBJ databases">
        <title>Evolution of pathogenesis and genome organization in the Tremellales.</title>
        <authorList>
            <person name="Cuomo C."/>
            <person name="Litvintseva A."/>
            <person name="Heitman J."/>
            <person name="Chen Y."/>
            <person name="Sun S."/>
            <person name="Springer D."/>
            <person name="Dromer F."/>
            <person name="Young S."/>
            <person name="Zeng Q."/>
            <person name="Chapman S."/>
            <person name="Gujja S."/>
            <person name="Saif S."/>
            <person name="Birren B."/>
        </authorList>
    </citation>
    <scope>NUCLEOTIDE SEQUENCE [LARGE SCALE GENOMIC DNA]</scope>
    <source>
        <strain evidence="2 3">CBS 6273</strain>
    </source>
</reference>
<proteinExistence type="predicted"/>
<dbReference type="Proteomes" id="UP000095149">
    <property type="component" value="Unassembled WGS sequence"/>
</dbReference>
<accession>A0A1E3K246</accession>
<feature type="signal peptide" evidence="1">
    <location>
        <begin position="1"/>
        <end position="21"/>
    </location>
</feature>
<evidence type="ECO:0000313" key="2">
    <source>
        <dbReference type="EMBL" id="ODO06517.1"/>
    </source>
</evidence>
<evidence type="ECO:0000256" key="1">
    <source>
        <dbReference type="SAM" id="SignalP"/>
    </source>
</evidence>
<sequence length="180" mass="18446">MLLTTPTVLLAVASFAAVSQGSVIKARAETHQVTLVNNCVSGNPVFLYEGNDKQGSGTVSGPLRGGVAWMDSYGDCQSSGVNCGIVEFTLINESNLDPNGNPYQNSADYSLLTGTAWATTSCDTYNMNFDFNGDGCNKGPGACTGNSAAQCPGAYLGSATEGGAPTQCVADNVGITITFC</sequence>
<feature type="chain" id="PRO_5009130729" evidence="1">
    <location>
        <begin position="22"/>
        <end position="180"/>
    </location>
</feature>
<name>A0A1E3K246_9TREE</name>
<comment type="caution">
    <text evidence="2">The sequence shown here is derived from an EMBL/GenBank/DDBJ whole genome shotgun (WGS) entry which is preliminary data.</text>
</comment>
<organism evidence="2 3">
    <name type="scientific">Cryptococcus amylolentus CBS 6273</name>
    <dbReference type="NCBI Taxonomy" id="1296118"/>
    <lineage>
        <taxon>Eukaryota</taxon>
        <taxon>Fungi</taxon>
        <taxon>Dikarya</taxon>
        <taxon>Basidiomycota</taxon>
        <taxon>Agaricomycotina</taxon>
        <taxon>Tremellomycetes</taxon>
        <taxon>Tremellales</taxon>
        <taxon>Cryptococcaceae</taxon>
        <taxon>Cryptococcus</taxon>
    </lineage>
</organism>